<evidence type="ECO:0000313" key="2">
    <source>
        <dbReference type="Proteomes" id="UP000194546"/>
    </source>
</evidence>
<reference evidence="1 2" key="1">
    <citation type="submission" date="2017-03" db="EMBL/GenBank/DDBJ databases">
        <title>Genome analysis of strain PAMC 26510.</title>
        <authorList>
            <person name="Oh H.-M."/>
            <person name="Yang J.-A."/>
        </authorList>
    </citation>
    <scope>NUCLEOTIDE SEQUENCE [LARGE SCALE GENOMIC DNA]</scope>
    <source>
        <strain evidence="1 2">PAMC 26510</strain>
    </source>
</reference>
<proteinExistence type="predicted"/>
<comment type="caution">
    <text evidence="1">The sequence shown here is derived from an EMBL/GenBank/DDBJ whole genome shotgun (WGS) entry which is preliminary data.</text>
</comment>
<dbReference type="EMBL" id="NBTY01000052">
    <property type="protein sequence ID" value="OTP77646.1"/>
    <property type="molecule type" value="Genomic_DNA"/>
</dbReference>
<sequence>MMRAPFYILPAVQWRTVPSYRRGGNTGVARHVSRLQGLVDDFIISILGHAEIR</sequence>
<protein>
    <submittedName>
        <fullName evidence="1">Uncharacterized protein</fullName>
    </submittedName>
</protein>
<name>A0A242N3C2_CABSO</name>
<evidence type="ECO:0000313" key="1">
    <source>
        <dbReference type="EMBL" id="OTP77646.1"/>
    </source>
</evidence>
<dbReference type="Proteomes" id="UP000194546">
    <property type="component" value="Unassembled WGS sequence"/>
</dbReference>
<accession>A0A242N3C2</accession>
<gene>
    <name evidence="1" type="ORF">PAMC26510_08235</name>
</gene>
<dbReference type="AlphaFoldDB" id="A0A242N3C2"/>
<organism evidence="1 2">
    <name type="scientific">Caballeronia sordidicola</name>
    <name type="common">Burkholderia sordidicola</name>
    <dbReference type="NCBI Taxonomy" id="196367"/>
    <lineage>
        <taxon>Bacteria</taxon>
        <taxon>Pseudomonadati</taxon>
        <taxon>Pseudomonadota</taxon>
        <taxon>Betaproteobacteria</taxon>
        <taxon>Burkholderiales</taxon>
        <taxon>Burkholderiaceae</taxon>
        <taxon>Caballeronia</taxon>
    </lineage>
</organism>